<sequence>MIRRWFARTLAALATTTAVLLGAALFIAYAWQPTPVTYDSPYLAEIQSRYVDTPVARFHYTRTGQGSPVVLVAGGGQWLYSYRHLVPVLAERHTVYAVDLPGQGYTTLTEPGFGYDLDAMSGALGDFMTAVGLRRASLVGHSWGGSWSMRFAQLDPDRVDRLVLIGSTGLDVPSSPDWRPLEVPVLGELIGKLMRESDAVTMQRKAFANPIPDEVVAENWAPMSRPENREAMWTLQRNLDFSITQERMPRMTTPTFILWGAADRFDHPSQAPDMAGRIPGATYQVLPGCGHNTHEDCPAEANPLIAGFLAQ</sequence>
<dbReference type="InterPro" id="IPR050266">
    <property type="entry name" value="AB_hydrolase_sf"/>
</dbReference>
<proteinExistence type="predicted"/>
<dbReference type="RefSeq" id="WP_183220955.1">
    <property type="nucleotide sequence ID" value="NZ_BMPW01000005.1"/>
</dbReference>
<feature type="domain" description="AB hydrolase-1" evidence="1">
    <location>
        <begin position="68"/>
        <end position="296"/>
    </location>
</feature>
<reference evidence="2 3" key="1">
    <citation type="submission" date="2020-08" db="EMBL/GenBank/DDBJ databases">
        <title>Genomic Encyclopedia of Type Strains, Phase III (KMG-III): the genomes of soil and plant-associated and newly described type strains.</title>
        <authorList>
            <person name="Whitman W."/>
        </authorList>
    </citation>
    <scope>NUCLEOTIDE SEQUENCE [LARGE SCALE GENOMIC DNA]</scope>
    <source>
        <strain evidence="2 3">CECT 3287</strain>
    </source>
</reference>
<protein>
    <submittedName>
        <fullName evidence="2">Pimeloyl-ACP methyl ester carboxylesterase</fullName>
    </submittedName>
</protein>
<dbReference type="EMBL" id="JACHXF010000007">
    <property type="protein sequence ID" value="MBB3095881.1"/>
    <property type="molecule type" value="Genomic_DNA"/>
</dbReference>
<gene>
    <name evidence="2" type="ORF">FHR83_003551</name>
</gene>
<dbReference type="Gene3D" id="3.40.50.1820">
    <property type="entry name" value="alpha/beta hydrolase"/>
    <property type="match status" value="1"/>
</dbReference>
<name>A0A7W5AGG8_9ACTN</name>
<dbReference type="Proteomes" id="UP000590749">
    <property type="component" value="Unassembled WGS sequence"/>
</dbReference>
<accession>A0A7W5AGG8</accession>
<evidence type="ECO:0000313" key="2">
    <source>
        <dbReference type="EMBL" id="MBB3095881.1"/>
    </source>
</evidence>
<dbReference type="InterPro" id="IPR000073">
    <property type="entry name" value="AB_hydrolase_1"/>
</dbReference>
<evidence type="ECO:0000259" key="1">
    <source>
        <dbReference type="Pfam" id="PF00561"/>
    </source>
</evidence>
<comment type="caution">
    <text evidence="2">The sequence shown here is derived from an EMBL/GenBank/DDBJ whole genome shotgun (WGS) entry which is preliminary data.</text>
</comment>
<dbReference type="PANTHER" id="PTHR43798">
    <property type="entry name" value="MONOACYLGLYCEROL LIPASE"/>
    <property type="match status" value="1"/>
</dbReference>
<dbReference type="Pfam" id="PF00561">
    <property type="entry name" value="Abhydrolase_1"/>
    <property type="match status" value="1"/>
</dbReference>
<dbReference type="AlphaFoldDB" id="A0A7W5AGG8"/>
<dbReference type="PRINTS" id="PR00412">
    <property type="entry name" value="EPOXHYDRLASE"/>
</dbReference>
<dbReference type="PRINTS" id="PR00111">
    <property type="entry name" value="ABHYDROLASE"/>
</dbReference>
<dbReference type="InterPro" id="IPR029058">
    <property type="entry name" value="AB_hydrolase_fold"/>
</dbReference>
<dbReference type="GO" id="GO:0003824">
    <property type="term" value="F:catalytic activity"/>
    <property type="evidence" value="ECO:0007669"/>
    <property type="project" value="InterPro"/>
</dbReference>
<dbReference type="SUPFAM" id="SSF53474">
    <property type="entry name" value="alpha/beta-Hydrolases"/>
    <property type="match status" value="1"/>
</dbReference>
<organism evidence="2 3">
    <name type="scientific">Actinoplanes campanulatus</name>
    <dbReference type="NCBI Taxonomy" id="113559"/>
    <lineage>
        <taxon>Bacteria</taxon>
        <taxon>Bacillati</taxon>
        <taxon>Actinomycetota</taxon>
        <taxon>Actinomycetes</taxon>
        <taxon>Micromonosporales</taxon>
        <taxon>Micromonosporaceae</taxon>
        <taxon>Actinoplanes</taxon>
    </lineage>
</organism>
<evidence type="ECO:0000313" key="3">
    <source>
        <dbReference type="Proteomes" id="UP000590749"/>
    </source>
</evidence>
<dbReference type="PANTHER" id="PTHR43798:SF33">
    <property type="entry name" value="HYDROLASE, PUTATIVE (AFU_ORTHOLOGUE AFUA_2G14860)-RELATED"/>
    <property type="match status" value="1"/>
</dbReference>
<dbReference type="InterPro" id="IPR000639">
    <property type="entry name" value="Epox_hydrolase-like"/>
</dbReference>
<keyword evidence="3" id="KW-1185">Reference proteome</keyword>
<dbReference type="GO" id="GO:0016020">
    <property type="term" value="C:membrane"/>
    <property type="evidence" value="ECO:0007669"/>
    <property type="project" value="TreeGrafter"/>
</dbReference>